<dbReference type="SUPFAM" id="SSF50630">
    <property type="entry name" value="Acid proteases"/>
    <property type="match status" value="1"/>
</dbReference>
<evidence type="ECO:0000256" key="3">
    <source>
        <dbReference type="ARBA" id="ARBA00022989"/>
    </source>
</evidence>
<keyword evidence="2 6" id="KW-0812">Transmembrane</keyword>
<evidence type="ECO:0000256" key="6">
    <source>
        <dbReference type="SAM" id="Phobius"/>
    </source>
</evidence>
<evidence type="ECO:0000256" key="5">
    <source>
        <dbReference type="SAM" id="MobiDB-lite"/>
    </source>
</evidence>
<dbReference type="PANTHER" id="PTHR15549">
    <property type="entry name" value="PAIRED IMMUNOGLOBULIN-LIKE TYPE 2 RECEPTOR"/>
    <property type="match status" value="1"/>
</dbReference>
<feature type="compositionally biased region" description="Low complexity" evidence="5">
    <location>
        <begin position="15"/>
        <end position="34"/>
    </location>
</feature>
<comment type="caution">
    <text evidence="8">The sequence shown here is derived from an EMBL/GenBank/DDBJ whole genome shotgun (WGS) entry which is preliminary data.</text>
</comment>
<dbReference type="AlphaFoldDB" id="A0A4U0WP97"/>
<comment type="subcellular location">
    <subcellularLocation>
        <location evidence="1">Membrane</location>
        <topology evidence="1">Single-pass membrane protein</topology>
    </subcellularLocation>
</comment>
<gene>
    <name evidence="8" type="ORF">B0A49_11888</name>
</gene>
<dbReference type="STRING" id="331657.A0A4U0WP97"/>
<evidence type="ECO:0000256" key="4">
    <source>
        <dbReference type="ARBA" id="ARBA00023136"/>
    </source>
</evidence>
<dbReference type="OrthoDB" id="5233646at2759"/>
<dbReference type="InterPro" id="IPR051694">
    <property type="entry name" value="Immunoregulatory_rcpt-like"/>
</dbReference>
<name>A0A4U0WP97_9PEZI</name>
<keyword evidence="3 6" id="KW-1133">Transmembrane helix</keyword>
<protein>
    <recommendedName>
        <fullName evidence="7">Peptidase A1 domain-containing protein</fullName>
    </recommendedName>
</protein>
<keyword evidence="9" id="KW-1185">Reference proteome</keyword>
<feature type="domain" description="Peptidase A1" evidence="7">
    <location>
        <begin position="66"/>
        <end position="463"/>
    </location>
</feature>
<evidence type="ECO:0000313" key="9">
    <source>
        <dbReference type="Proteomes" id="UP000308768"/>
    </source>
</evidence>
<dbReference type="EMBL" id="NAJN01001225">
    <property type="protein sequence ID" value="TKA64737.1"/>
    <property type="molecule type" value="Genomic_DNA"/>
</dbReference>
<dbReference type="InterPro" id="IPR021109">
    <property type="entry name" value="Peptidase_aspartic_dom_sf"/>
</dbReference>
<reference evidence="8 9" key="1">
    <citation type="submission" date="2017-03" db="EMBL/GenBank/DDBJ databases">
        <title>Genomes of endolithic fungi from Antarctica.</title>
        <authorList>
            <person name="Coleine C."/>
            <person name="Masonjones S."/>
            <person name="Stajich J.E."/>
        </authorList>
    </citation>
    <scope>NUCLEOTIDE SEQUENCE [LARGE SCALE GENOMIC DNA]</scope>
    <source>
        <strain evidence="8 9">CCFEE 5187</strain>
    </source>
</reference>
<evidence type="ECO:0000259" key="7">
    <source>
        <dbReference type="PROSITE" id="PS51767"/>
    </source>
</evidence>
<feature type="non-terminal residue" evidence="8">
    <location>
        <position position="1"/>
    </location>
</feature>
<evidence type="ECO:0000313" key="8">
    <source>
        <dbReference type="EMBL" id="TKA64737.1"/>
    </source>
</evidence>
<feature type="region of interest" description="Disordered" evidence="5">
    <location>
        <begin position="12"/>
        <end position="34"/>
    </location>
</feature>
<keyword evidence="4 6" id="KW-0472">Membrane</keyword>
<dbReference type="Gene3D" id="2.40.70.10">
    <property type="entry name" value="Acid Proteases"/>
    <property type="match status" value="1"/>
</dbReference>
<dbReference type="InterPro" id="IPR033121">
    <property type="entry name" value="PEPTIDASE_A1"/>
</dbReference>
<feature type="transmembrane region" description="Helical" evidence="6">
    <location>
        <begin position="492"/>
        <end position="519"/>
    </location>
</feature>
<accession>A0A4U0WP97</accession>
<proteinExistence type="predicted"/>
<dbReference type="GO" id="GO:0016020">
    <property type="term" value="C:membrane"/>
    <property type="evidence" value="ECO:0007669"/>
    <property type="project" value="UniProtKB-SubCell"/>
</dbReference>
<sequence length="725" mass="79557">VEDLKLRYPLQPEQSATSNRRSKSSQSTSLSFSQNPSSDDFIAIGLNNAWLKLEKYYVLRDKSEAYVAAVILNPYRKWAYFSLSWKTKPNWLSAAEKKPMYKQKDYGRPDYAEEYHKRLYAQDDYTDILEDEYKGCTTSDPSNCGSSRGAHPVNGTASSGFSFPLPHTWEGVGTYTLPIEQTLFDESVGSHVGRDTIGLQLQDSVASVDRGVIAGIATKKDLYLGQLSLGTDYSDVSGYEQPLPSLLWTMKNQSLIPSLSYGYTAGASYKFDGLPGSLTLGGYDKSRFDPSNVNFTFSTDVTRNLTVGVQSITANNTLNHGKLQQDVVSFTSGGHLSLIDSTVPHIWLPIDVCNGIQHAFGLNYDDRSALYTVNNTVHTQLVQLNAALTFRLGNNISDGHSIDIVLPYRAFDLVSSAGYLYANATYYFPIRRAANDSQYTIGRTFLQEAYLIVDYERSTFSVNQATTSSPLPQQQIVLIAPVPTSQNQPSSLSVGVIVGIVVGVILVIAIISTALLFYFRRKRRRRHTAPDPTALPSNRYEMQSPDLPAYSEHMRHASGPHEMYSPPLSESAGMHEMDSPPLKGYFAPRNHKHTRSISYELDTPGSISELPGSMSGAGWSLELAAEDAARRSSVRRTISPAPALPSPALPSLSRLSSAETMPAAVGRLSTAPVLPAPVHSRSASNDTISLGAGALQNQNIEGNRHDETLRRLEGEVEGTGVHRDK</sequence>
<evidence type="ECO:0000256" key="2">
    <source>
        <dbReference type="ARBA" id="ARBA00022692"/>
    </source>
</evidence>
<evidence type="ECO:0000256" key="1">
    <source>
        <dbReference type="ARBA" id="ARBA00004167"/>
    </source>
</evidence>
<dbReference type="Proteomes" id="UP000308768">
    <property type="component" value="Unassembled WGS sequence"/>
</dbReference>
<organism evidence="8 9">
    <name type="scientific">Cryomyces minteri</name>
    <dbReference type="NCBI Taxonomy" id="331657"/>
    <lineage>
        <taxon>Eukaryota</taxon>
        <taxon>Fungi</taxon>
        <taxon>Dikarya</taxon>
        <taxon>Ascomycota</taxon>
        <taxon>Pezizomycotina</taxon>
        <taxon>Dothideomycetes</taxon>
        <taxon>Dothideomycetes incertae sedis</taxon>
        <taxon>Cryomyces</taxon>
    </lineage>
</organism>
<dbReference type="PROSITE" id="PS51767">
    <property type="entry name" value="PEPTIDASE_A1"/>
    <property type="match status" value="1"/>
</dbReference>
<dbReference type="GO" id="GO:0071944">
    <property type="term" value="C:cell periphery"/>
    <property type="evidence" value="ECO:0007669"/>
    <property type="project" value="UniProtKB-ARBA"/>
</dbReference>
<dbReference type="Pfam" id="PF00026">
    <property type="entry name" value="Asp"/>
    <property type="match status" value="1"/>
</dbReference>